<proteinExistence type="predicted"/>
<protein>
    <submittedName>
        <fullName evidence="1">Uncharacterized protein</fullName>
    </submittedName>
</protein>
<dbReference type="Proteomes" id="UP001583193">
    <property type="component" value="Unassembled WGS sequence"/>
</dbReference>
<evidence type="ECO:0000313" key="1">
    <source>
        <dbReference type="EMBL" id="KAL1876111.1"/>
    </source>
</evidence>
<accession>A0ABR3XJF9</accession>
<keyword evidence="2" id="KW-1185">Reference proteome</keyword>
<evidence type="ECO:0000313" key="2">
    <source>
        <dbReference type="Proteomes" id="UP001583193"/>
    </source>
</evidence>
<gene>
    <name evidence="1" type="ORF">Plec18167_005374</name>
</gene>
<comment type="caution">
    <text evidence="1">The sequence shown here is derived from an EMBL/GenBank/DDBJ whole genome shotgun (WGS) entry which is preliminary data.</text>
</comment>
<name>A0ABR3XJF9_9EURO</name>
<reference evidence="1 2" key="1">
    <citation type="journal article" date="2024" name="IMA Fungus">
        <title>IMA Genome - F19 : A genome assembly and annotation guide to empower mycologists, including annotated draft genome sequences of Ceratocystis pirilliformis, Diaporthe australafricana, Fusarium ophioides, Paecilomyces lecythidis, and Sporothrix stenoceras.</title>
        <authorList>
            <person name="Aylward J."/>
            <person name="Wilson A.M."/>
            <person name="Visagie C.M."/>
            <person name="Spraker J."/>
            <person name="Barnes I."/>
            <person name="Buitendag C."/>
            <person name="Ceriani C."/>
            <person name="Del Mar Angel L."/>
            <person name="du Plessis D."/>
            <person name="Fuchs T."/>
            <person name="Gasser K."/>
            <person name="Kramer D."/>
            <person name="Li W."/>
            <person name="Munsamy K."/>
            <person name="Piso A."/>
            <person name="Price J.L."/>
            <person name="Sonnekus B."/>
            <person name="Thomas C."/>
            <person name="van der Nest A."/>
            <person name="van Dijk A."/>
            <person name="van Heerden A."/>
            <person name="van Vuuren N."/>
            <person name="Yilmaz N."/>
            <person name="Duong T.A."/>
            <person name="van der Merwe N.A."/>
            <person name="Wingfield M.J."/>
            <person name="Wingfield B.D."/>
        </authorList>
    </citation>
    <scope>NUCLEOTIDE SEQUENCE [LARGE SCALE GENOMIC DNA]</scope>
    <source>
        <strain evidence="1 2">CMW 18167</strain>
    </source>
</reference>
<organism evidence="1 2">
    <name type="scientific">Paecilomyces lecythidis</name>
    <dbReference type="NCBI Taxonomy" id="3004212"/>
    <lineage>
        <taxon>Eukaryota</taxon>
        <taxon>Fungi</taxon>
        <taxon>Dikarya</taxon>
        <taxon>Ascomycota</taxon>
        <taxon>Pezizomycotina</taxon>
        <taxon>Eurotiomycetes</taxon>
        <taxon>Eurotiomycetidae</taxon>
        <taxon>Eurotiales</taxon>
        <taxon>Thermoascaceae</taxon>
        <taxon>Paecilomyces</taxon>
    </lineage>
</organism>
<sequence length="549" mass="59583">MSLIFRRTPGLATARPAIIGKWLEPPFSSVRSVVTIDNSLPFQRGLSSSSKRTEQSSASASRSAPIAVSWLTKTPYETTPDEVLRHLPPVPSSDKAARVPILLVTPAFAPWIENSSAFLDEFMNKLFADQSDKGPRSSRYAVAAIVDKLPDPRDEASDLLGSEGLSLMLAYSQDVSGKVARASRLKSTDKDEPSFIYSAKALRSVTGNNTAIGATYEIGLRLANTIFVNGKDRTIFGMRWDYDAARERFRLSQSSTLSNCTVRSTGERLHNSLEVSLSPVGQRRRVMSSLGNILRQVSKSTDTKSNDAMPASSELETELPRYVEEHGLDQRISVWALVEKPDRVVSTDERDPTHVARAICNGSKLHRVMSGGGGWGKKQGLLSLDPETTFTDTAPYGGLFPINELLGSGGAGSLSERLQDFPESFERLAYGDDLSSLSQVASEGDFIQFYASVAPKDRKNSYSDNFSNSGEGTCCRFGVIPSAEYAEAIVDLGNGGPKDIVMLPNYFGALTEKAITYSQPIGGEKPPNSSGENRTKLDIPGCRVQLAIA</sequence>
<dbReference type="EMBL" id="JAVDPF010000016">
    <property type="protein sequence ID" value="KAL1876111.1"/>
    <property type="molecule type" value="Genomic_DNA"/>
</dbReference>